<dbReference type="GO" id="GO:0030127">
    <property type="term" value="C:COPII vesicle coat"/>
    <property type="evidence" value="ECO:0007669"/>
    <property type="project" value="TreeGrafter"/>
</dbReference>
<dbReference type="SMART" id="SM00320">
    <property type="entry name" value="WD40"/>
    <property type="match status" value="5"/>
</dbReference>
<evidence type="ECO:0000256" key="6">
    <source>
        <dbReference type="ARBA" id="ARBA00022816"/>
    </source>
</evidence>
<evidence type="ECO:0000256" key="5">
    <source>
        <dbReference type="ARBA" id="ARBA00022737"/>
    </source>
</evidence>
<gene>
    <name evidence="13" type="ORF">Cvel_5091</name>
</gene>
<dbReference type="GO" id="GO:0031080">
    <property type="term" value="C:nuclear pore outer ring"/>
    <property type="evidence" value="ECO:0007669"/>
    <property type="project" value="TreeGrafter"/>
</dbReference>
<keyword evidence="7" id="KW-0653">Protein transport</keyword>
<proteinExistence type="inferred from homology"/>
<protein>
    <submittedName>
        <fullName evidence="13">Uncharacterized protein</fullName>
    </submittedName>
</protein>
<dbReference type="PANTHER" id="PTHR11024">
    <property type="entry name" value="NUCLEAR PORE COMPLEX PROTEIN SEC13 / SEH1 FAMILY MEMBER"/>
    <property type="match status" value="1"/>
</dbReference>
<evidence type="ECO:0000256" key="9">
    <source>
        <dbReference type="ARBA" id="ARBA00023132"/>
    </source>
</evidence>
<evidence type="ECO:0000313" key="13">
    <source>
        <dbReference type="EMBL" id="CEM33110.1"/>
    </source>
</evidence>
<dbReference type="AlphaFoldDB" id="A0A0G4GRX5"/>
<dbReference type="PROSITE" id="PS50082">
    <property type="entry name" value="WD_REPEATS_2"/>
    <property type="match status" value="2"/>
</dbReference>
<evidence type="ECO:0000256" key="3">
    <source>
        <dbReference type="ARBA" id="ARBA00022448"/>
    </source>
</evidence>
<dbReference type="EMBL" id="CDMZ01001469">
    <property type="protein sequence ID" value="CEM33110.1"/>
    <property type="molecule type" value="Genomic_DNA"/>
</dbReference>
<feature type="compositionally biased region" description="Low complexity" evidence="12">
    <location>
        <begin position="321"/>
        <end position="331"/>
    </location>
</feature>
<feature type="repeat" description="WD" evidence="11">
    <location>
        <begin position="57"/>
        <end position="90"/>
    </location>
</feature>
<organism evidence="13">
    <name type="scientific">Chromera velia CCMP2878</name>
    <dbReference type="NCBI Taxonomy" id="1169474"/>
    <lineage>
        <taxon>Eukaryota</taxon>
        <taxon>Sar</taxon>
        <taxon>Alveolata</taxon>
        <taxon>Colpodellida</taxon>
        <taxon>Chromeraceae</taxon>
        <taxon>Chromera</taxon>
    </lineage>
</organism>
<keyword evidence="6" id="KW-0509">mRNA transport</keyword>
<accession>A0A0G4GRX5</accession>
<feature type="region of interest" description="Disordered" evidence="12">
    <location>
        <begin position="352"/>
        <end position="409"/>
    </location>
</feature>
<dbReference type="InterPro" id="IPR015943">
    <property type="entry name" value="WD40/YVTN_repeat-like_dom_sf"/>
</dbReference>
<dbReference type="Gene3D" id="2.130.10.10">
    <property type="entry name" value="YVTN repeat-like/Quinoprotein amine dehydrogenase"/>
    <property type="match status" value="1"/>
</dbReference>
<dbReference type="GO" id="GO:0006606">
    <property type="term" value="P:protein import into nucleus"/>
    <property type="evidence" value="ECO:0007669"/>
    <property type="project" value="TreeGrafter"/>
</dbReference>
<dbReference type="GO" id="GO:0005198">
    <property type="term" value="F:structural molecule activity"/>
    <property type="evidence" value="ECO:0007669"/>
    <property type="project" value="InterPro"/>
</dbReference>
<reference evidence="13" key="1">
    <citation type="submission" date="2014-11" db="EMBL/GenBank/DDBJ databases">
        <authorList>
            <person name="Otto D Thomas"/>
            <person name="Naeem Raeece"/>
        </authorList>
    </citation>
    <scope>NUCLEOTIDE SEQUENCE</scope>
</reference>
<evidence type="ECO:0000256" key="10">
    <source>
        <dbReference type="ARBA" id="ARBA00023242"/>
    </source>
</evidence>
<keyword evidence="10" id="KW-0539">Nucleus</keyword>
<evidence type="ECO:0000256" key="12">
    <source>
        <dbReference type="SAM" id="MobiDB-lite"/>
    </source>
</evidence>
<dbReference type="InterPro" id="IPR001680">
    <property type="entry name" value="WD40_rpt"/>
</dbReference>
<keyword evidence="3" id="KW-0813">Transport</keyword>
<feature type="repeat" description="WD" evidence="11">
    <location>
        <begin position="218"/>
        <end position="254"/>
    </location>
</feature>
<dbReference type="SUPFAM" id="SSF50978">
    <property type="entry name" value="WD40 repeat-like"/>
    <property type="match status" value="1"/>
</dbReference>
<comment type="subcellular location">
    <subcellularLocation>
        <location evidence="1">Nucleus</location>
        <location evidence="1">Nuclear pore complex</location>
    </subcellularLocation>
</comment>
<dbReference type="InterPro" id="IPR037363">
    <property type="entry name" value="Sec13/Seh1_fam"/>
</dbReference>
<evidence type="ECO:0000256" key="4">
    <source>
        <dbReference type="ARBA" id="ARBA00022574"/>
    </source>
</evidence>
<feature type="region of interest" description="Disordered" evidence="12">
    <location>
        <begin position="312"/>
        <end position="331"/>
    </location>
</feature>
<sequence>MSPPLASFNPGNASCHADTDFYGNRMAVAQIDHTIKIWNAPQASGSSIEGSGLAINLGGHQGPIRQVCWAHPKWGGMLASGGEDRRLFIWREMKPSEFHPAFKSEYSCPVSSVAFSPPEWGLSLAAGMGDGNVGVLTFTGGSTPEKSGFRAHQGATLSVSWAPCASPHVLSTGQTAQQQSAKPPAKMVTGGEDMLVCVWQLDTSGQGGQGIWKQTATLEGHRARVMSVGWKPNVALPLEILASCGQDGSLIIWNQVAGRSWEKAQTLQVPAPAVQVKWSPCGSVLAVSHEKNMVSLLTERSDGTWAFVSELSPADEPQTHPSAFVSSSSSSMSPSNGASGFPLVVTTQAEAVPPGGSTSVAPAGVSSSSSSSSQHAPLPSVAAPGGSPLMGSAPAIAPRPKVFNPSQHI</sequence>
<dbReference type="Pfam" id="PF00400">
    <property type="entry name" value="WD40"/>
    <property type="match status" value="2"/>
</dbReference>
<dbReference type="PANTHER" id="PTHR11024:SF2">
    <property type="entry name" value="PROTEIN SEC13 HOMOLOG"/>
    <property type="match status" value="1"/>
</dbReference>
<dbReference type="GO" id="GO:0090114">
    <property type="term" value="P:COPII-coated vesicle budding"/>
    <property type="evidence" value="ECO:0007669"/>
    <property type="project" value="TreeGrafter"/>
</dbReference>
<evidence type="ECO:0000256" key="2">
    <source>
        <dbReference type="ARBA" id="ARBA00010102"/>
    </source>
</evidence>
<dbReference type="PROSITE" id="PS50294">
    <property type="entry name" value="WD_REPEATS_REGION"/>
    <property type="match status" value="1"/>
</dbReference>
<dbReference type="InterPro" id="IPR036322">
    <property type="entry name" value="WD40_repeat_dom_sf"/>
</dbReference>
<evidence type="ECO:0000256" key="11">
    <source>
        <dbReference type="PROSITE-ProRule" id="PRU00221"/>
    </source>
</evidence>
<evidence type="ECO:0000256" key="8">
    <source>
        <dbReference type="ARBA" id="ARBA00023010"/>
    </source>
</evidence>
<dbReference type="GO" id="GO:0051028">
    <property type="term" value="P:mRNA transport"/>
    <property type="evidence" value="ECO:0007669"/>
    <property type="project" value="UniProtKB-KW"/>
</dbReference>
<evidence type="ECO:0000256" key="7">
    <source>
        <dbReference type="ARBA" id="ARBA00022927"/>
    </source>
</evidence>
<name>A0A0G4GRX5_9ALVE</name>
<keyword evidence="4 11" id="KW-0853">WD repeat</keyword>
<comment type="similarity">
    <text evidence="2">Belongs to the WD repeat SEC13 family.</text>
</comment>
<keyword evidence="8" id="KW-0811">Translocation</keyword>
<evidence type="ECO:0000256" key="1">
    <source>
        <dbReference type="ARBA" id="ARBA00004567"/>
    </source>
</evidence>
<keyword evidence="9" id="KW-0906">Nuclear pore complex</keyword>
<dbReference type="PhylomeDB" id="A0A0G4GRX5"/>
<keyword evidence="5" id="KW-0677">Repeat</keyword>
<dbReference type="VEuPathDB" id="CryptoDB:Cvel_5091"/>
<feature type="compositionally biased region" description="Low complexity" evidence="12">
    <location>
        <begin position="355"/>
        <end position="381"/>
    </location>
</feature>